<evidence type="ECO:0000313" key="7">
    <source>
        <dbReference type="EMBL" id="WVZ80675.1"/>
    </source>
</evidence>
<dbReference type="Pfam" id="PF22936">
    <property type="entry name" value="Pol_BBD"/>
    <property type="match status" value="1"/>
</dbReference>
<evidence type="ECO:0000313" key="8">
    <source>
        <dbReference type="Proteomes" id="UP001341281"/>
    </source>
</evidence>
<evidence type="ECO:0000256" key="5">
    <source>
        <dbReference type="SAM" id="MobiDB-lite"/>
    </source>
</evidence>
<keyword evidence="1" id="KW-0645">Protease</keyword>
<dbReference type="InterPro" id="IPR036397">
    <property type="entry name" value="RNaseH_sf"/>
</dbReference>
<dbReference type="EMBL" id="CP144750">
    <property type="protein sequence ID" value="WVZ80675.1"/>
    <property type="molecule type" value="Genomic_DNA"/>
</dbReference>
<accession>A0AAQ3U0H6</accession>
<dbReference type="InterPro" id="IPR013103">
    <property type="entry name" value="RVT_2"/>
</dbReference>
<dbReference type="PROSITE" id="PS50994">
    <property type="entry name" value="INTEGRASE"/>
    <property type="match status" value="1"/>
</dbReference>
<feature type="region of interest" description="Disordered" evidence="5">
    <location>
        <begin position="447"/>
        <end position="520"/>
    </location>
</feature>
<dbReference type="InterPro" id="IPR025724">
    <property type="entry name" value="GAG-pre-integrase_dom"/>
</dbReference>
<dbReference type="Proteomes" id="UP001341281">
    <property type="component" value="Chromosome 06"/>
</dbReference>
<evidence type="ECO:0000256" key="1">
    <source>
        <dbReference type="ARBA" id="ARBA00022670"/>
    </source>
</evidence>
<evidence type="ECO:0000256" key="2">
    <source>
        <dbReference type="ARBA" id="ARBA00022723"/>
    </source>
</evidence>
<dbReference type="InterPro" id="IPR054722">
    <property type="entry name" value="PolX-like_BBD"/>
</dbReference>
<dbReference type="PANTHER" id="PTHR42648">
    <property type="entry name" value="TRANSPOSASE, PUTATIVE-RELATED"/>
    <property type="match status" value="1"/>
</dbReference>
<feature type="compositionally biased region" description="Low complexity" evidence="5">
    <location>
        <begin position="455"/>
        <end position="473"/>
    </location>
</feature>
<evidence type="ECO:0000256" key="3">
    <source>
        <dbReference type="ARBA" id="ARBA00022750"/>
    </source>
</evidence>
<keyword evidence="3" id="KW-0064">Aspartyl protease</keyword>
<dbReference type="GO" id="GO:0015074">
    <property type="term" value="P:DNA integration"/>
    <property type="evidence" value="ECO:0007669"/>
    <property type="project" value="InterPro"/>
</dbReference>
<proteinExistence type="predicted"/>
<keyword evidence="2" id="KW-0479">Metal-binding</keyword>
<dbReference type="InterPro" id="IPR039537">
    <property type="entry name" value="Retrotran_Ty1/copia-like"/>
</dbReference>
<protein>
    <recommendedName>
        <fullName evidence="6">Integrase catalytic domain-containing protein</fullName>
    </recommendedName>
</protein>
<organism evidence="7 8">
    <name type="scientific">Paspalum notatum var. saurae</name>
    <dbReference type="NCBI Taxonomy" id="547442"/>
    <lineage>
        <taxon>Eukaryota</taxon>
        <taxon>Viridiplantae</taxon>
        <taxon>Streptophyta</taxon>
        <taxon>Embryophyta</taxon>
        <taxon>Tracheophyta</taxon>
        <taxon>Spermatophyta</taxon>
        <taxon>Magnoliopsida</taxon>
        <taxon>Liliopsida</taxon>
        <taxon>Poales</taxon>
        <taxon>Poaceae</taxon>
        <taxon>PACMAD clade</taxon>
        <taxon>Panicoideae</taxon>
        <taxon>Andropogonodae</taxon>
        <taxon>Paspaleae</taxon>
        <taxon>Paspalinae</taxon>
        <taxon>Paspalum</taxon>
    </lineage>
</organism>
<dbReference type="SUPFAM" id="SSF56672">
    <property type="entry name" value="DNA/RNA polymerases"/>
    <property type="match status" value="1"/>
</dbReference>
<gene>
    <name evidence="7" type="ORF">U9M48_028132</name>
</gene>
<dbReference type="AlphaFoldDB" id="A0AAQ3U0H6"/>
<dbReference type="InterPro" id="IPR057670">
    <property type="entry name" value="SH3_retrovirus"/>
</dbReference>
<evidence type="ECO:0000256" key="4">
    <source>
        <dbReference type="ARBA" id="ARBA00022801"/>
    </source>
</evidence>
<dbReference type="InterPro" id="IPR012337">
    <property type="entry name" value="RNaseH-like_sf"/>
</dbReference>
<sequence length="839" mass="94412">MEDVWIMDSSCSWHMTGHRKWFSSLNPVSTKEYITFGDNGQGKVLGVGSVSLSAKLSLREVAFVQNLGFNLVSVSQLPNEGFEVRFKKGACRVLDAEETLVCSLLPFGQVFRVDLTSVFGPACCLVASPSADIWKWHRRLGHLSFDLLVRLSSMGLIRGLPKLRAKKDLVRHPYRHGKMVAASHTPVSQVMTSYPGELLHMDTVGPARVASVSGKWYVLVVVDNFSRFSWVFFMEFKDEAFGFVRDLVLRLRNKSHKAMRAIRSDNGGEFRNSQFENFCRDLGLEHQFSSPYTPPQNDVVERKNRTLVEMARTMLDEHRTPRRFWAEAVNTACYIANRIFLRAFLGKTSYELRFGRQPSVKHLRVFGYRCFVLKKAGHLDKFESHYLDGIFLGYASSSRAFHMWILEAKQVVETCEVSFDETMPYTTLAFELSGDDEERTPIFEDEEGAVDDGDAGATAPAAASAPSATSSDDYGGPLPTASSSLSRQQARAEAGPAKDAGEVTSEIVPSRQVQRDHPPHRMIGDIHQCVTRSSVNSLAFFSHSAYVATFEPRDVSHALSDPNCVNAMHEELENFERNHVWDLVEPPPNCRPIGTKWVFKNKQGENGMVVRNKARLVAQGFCQKEGIDYEETFAPVAHLEAIRILLAFAASKGFKLQQMDVKSAFLNGFIEEEVYVRQPPGFESARFLDQVYKLRKALYGLKQAPRAWYARLKSFLLKSRFVMGSVDKTLFLLSRDGDTLIIYVDDIIFGGSSHALVSSFAEQTSREFEMSLMGELQFFLGLQIKQGPEGTFIHQAKYTKDILKKFEMGDSKPITTPMSTNTVLDADEDGKAVDQKEFQ</sequence>
<reference evidence="7 8" key="1">
    <citation type="submission" date="2024-02" db="EMBL/GenBank/DDBJ databases">
        <title>High-quality chromosome-scale genome assembly of Pensacola bahiagrass (Paspalum notatum Flugge var. saurae).</title>
        <authorList>
            <person name="Vega J.M."/>
            <person name="Podio M."/>
            <person name="Orjuela J."/>
            <person name="Siena L.A."/>
            <person name="Pessino S.C."/>
            <person name="Combes M.C."/>
            <person name="Mariac C."/>
            <person name="Albertini E."/>
            <person name="Pupilli F."/>
            <person name="Ortiz J.P.A."/>
            <person name="Leblanc O."/>
        </authorList>
    </citation>
    <scope>NUCLEOTIDE SEQUENCE [LARGE SCALE GENOMIC DNA]</scope>
    <source>
        <strain evidence="7">R1</strain>
        <tissue evidence="7">Leaf</tissue>
    </source>
</reference>
<keyword evidence="4" id="KW-0378">Hydrolase</keyword>
<dbReference type="PANTHER" id="PTHR42648:SF21">
    <property type="entry name" value="CYSTEINE-RICH RLK (RECEPTOR-LIKE PROTEIN KINASE) 8"/>
    <property type="match status" value="1"/>
</dbReference>
<keyword evidence="8" id="KW-1185">Reference proteome</keyword>
<dbReference type="GO" id="GO:0003676">
    <property type="term" value="F:nucleic acid binding"/>
    <property type="evidence" value="ECO:0007669"/>
    <property type="project" value="InterPro"/>
</dbReference>
<dbReference type="InterPro" id="IPR001584">
    <property type="entry name" value="Integrase_cat-core"/>
</dbReference>
<dbReference type="Pfam" id="PF13976">
    <property type="entry name" value="gag_pre-integrs"/>
    <property type="match status" value="1"/>
</dbReference>
<dbReference type="InterPro" id="IPR043502">
    <property type="entry name" value="DNA/RNA_pol_sf"/>
</dbReference>
<dbReference type="SUPFAM" id="SSF53098">
    <property type="entry name" value="Ribonuclease H-like"/>
    <property type="match status" value="1"/>
</dbReference>
<dbReference type="Gene3D" id="3.30.420.10">
    <property type="entry name" value="Ribonuclease H-like superfamily/Ribonuclease H"/>
    <property type="match status" value="1"/>
</dbReference>
<name>A0AAQ3U0H6_PASNO</name>
<dbReference type="GO" id="GO:0046872">
    <property type="term" value="F:metal ion binding"/>
    <property type="evidence" value="ECO:0007669"/>
    <property type="project" value="UniProtKB-KW"/>
</dbReference>
<evidence type="ECO:0000259" key="6">
    <source>
        <dbReference type="PROSITE" id="PS50994"/>
    </source>
</evidence>
<feature type="region of interest" description="Disordered" evidence="5">
    <location>
        <begin position="817"/>
        <end position="839"/>
    </location>
</feature>
<dbReference type="Pfam" id="PF00665">
    <property type="entry name" value="rve"/>
    <property type="match status" value="1"/>
</dbReference>
<dbReference type="Pfam" id="PF07727">
    <property type="entry name" value="RVT_2"/>
    <property type="match status" value="1"/>
</dbReference>
<feature type="domain" description="Integrase catalytic" evidence="6">
    <location>
        <begin position="191"/>
        <end position="357"/>
    </location>
</feature>
<feature type="compositionally biased region" description="Basic and acidic residues" evidence="5">
    <location>
        <begin position="829"/>
        <end position="839"/>
    </location>
</feature>
<dbReference type="Pfam" id="PF25597">
    <property type="entry name" value="SH3_retrovirus"/>
    <property type="match status" value="1"/>
</dbReference>
<feature type="compositionally biased region" description="Low complexity" evidence="5">
    <location>
        <begin position="481"/>
        <end position="494"/>
    </location>
</feature>
<dbReference type="GO" id="GO:0006508">
    <property type="term" value="P:proteolysis"/>
    <property type="evidence" value="ECO:0007669"/>
    <property type="project" value="UniProtKB-KW"/>
</dbReference>
<dbReference type="GO" id="GO:0004190">
    <property type="term" value="F:aspartic-type endopeptidase activity"/>
    <property type="evidence" value="ECO:0007669"/>
    <property type="project" value="UniProtKB-KW"/>
</dbReference>